<name>A0ABW3AM22_9SPHI</name>
<dbReference type="Proteomes" id="UP001597010">
    <property type="component" value="Unassembled WGS sequence"/>
</dbReference>
<gene>
    <name evidence="1" type="ORF">ACFQZX_00385</name>
</gene>
<comment type="caution">
    <text evidence="1">The sequence shown here is derived from an EMBL/GenBank/DDBJ whole genome shotgun (WGS) entry which is preliminary data.</text>
</comment>
<evidence type="ECO:0008006" key="3">
    <source>
        <dbReference type="Google" id="ProtNLM"/>
    </source>
</evidence>
<organism evidence="1 2">
    <name type="scientific">Mucilaginibacter litoreus</name>
    <dbReference type="NCBI Taxonomy" id="1048221"/>
    <lineage>
        <taxon>Bacteria</taxon>
        <taxon>Pseudomonadati</taxon>
        <taxon>Bacteroidota</taxon>
        <taxon>Sphingobacteriia</taxon>
        <taxon>Sphingobacteriales</taxon>
        <taxon>Sphingobacteriaceae</taxon>
        <taxon>Mucilaginibacter</taxon>
    </lineage>
</organism>
<dbReference type="InterPro" id="IPR011006">
    <property type="entry name" value="CheY-like_superfamily"/>
</dbReference>
<evidence type="ECO:0000313" key="1">
    <source>
        <dbReference type="EMBL" id="MFD0792048.1"/>
    </source>
</evidence>
<dbReference type="RefSeq" id="WP_377110759.1">
    <property type="nucleotide sequence ID" value="NZ_JBHTHZ010000001.1"/>
</dbReference>
<dbReference type="Gene3D" id="3.40.50.2300">
    <property type="match status" value="1"/>
</dbReference>
<protein>
    <recommendedName>
        <fullName evidence="3">Response regulator</fullName>
    </recommendedName>
</protein>
<evidence type="ECO:0000313" key="2">
    <source>
        <dbReference type="Proteomes" id="UP001597010"/>
    </source>
</evidence>
<keyword evidence="2" id="KW-1185">Reference proteome</keyword>
<proteinExistence type="predicted"/>
<reference evidence="2" key="1">
    <citation type="journal article" date="2019" name="Int. J. Syst. Evol. Microbiol.">
        <title>The Global Catalogue of Microorganisms (GCM) 10K type strain sequencing project: providing services to taxonomists for standard genome sequencing and annotation.</title>
        <authorList>
            <consortium name="The Broad Institute Genomics Platform"/>
            <consortium name="The Broad Institute Genome Sequencing Center for Infectious Disease"/>
            <person name="Wu L."/>
            <person name="Ma J."/>
        </authorList>
    </citation>
    <scope>NUCLEOTIDE SEQUENCE [LARGE SCALE GENOMIC DNA]</scope>
    <source>
        <strain evidence="2">CCUG 61484</strain>
    </source>
</reference>
<dbReference type="EMBL" id="JBHTHZ010000001">
    <property type="protein sequence ID" value="MFD0792048.1"/>
    <property type="molecule type" value="Genomic_DNA"/>
</dbReference>
<accession>A0ABW3AM22</accession>
<sequence>MAKPKVLIIENQYFQFKLIYDNLDTNFEIVPKRDPASFKTLMDHVRIALDARYGKDHLEEDSMRKESFDWLMQEIRTFQPNIILMDHILLGYYLANDGITLAEFLRKEEINTPILFLSRTEQNDSRVIKVKSKVSRCEWIHKQLSGHELLSESYCEEVLIPHMHALRTSMDFEEFTQITVALQEELKKMQVPDNYDKALKKIARIKTRQYIESTELEKLRAWYNTLGDRAELDRFMKNFDL</sequence>
<dbReference type="SUPFAM" id="SSF52172">
    <property type="entry name" value="CheY-like"/>
    <property type="match status" value="1"/>
</dbReference>